<dbReference type="GeneID" id="89933107"/>
<dbReference type="InterPro" id="IPR050357">
    <property type="entry name" value="Arrestin_domain-protein"/>
</dbReference>
<dbReference type="SMART" id="SM01017">
    <property type="entry name" value="Arrestin_C"/>
    <property type="match status" value="1"/>
</dbReference>
<feature type="region of interest" description="Disordered" evidence="2">
    <location>
        <begin position="217"/>
        <end position="332"/>
    </location>
</feature>
<dbReference type="GO" id="GO:0030674">
    <property type="term" value="F:protein-macromolecule adaptor activity"/>
    <property type="evidence" value="ECO:0007669"/>
    <property type="project" value="TreeGrafter"/>
</dbReference>
<dbReference type="InterPro" id="IPR011022">
    <property type="entry name" value="Arrestin_C-like"/>
</dbReference>
<proteinExistence type="inferred from homology"/>
<protein>
    <recommendedName>
        <fullName evidence="3">Arrestin C-terminal-like domain-containing protein</fullName>
    </recommendedName>
</protein>
<feature type="domain" description="Arrestin C-terminal-like" evidence="3">
    <location>
        <begin position="338"/>
        <end position="499"/>
    </location>
</feature>
<feature type="compositionally biased region" description="Low complexity" evidence="2">
    <location>
        <begin position="682"/>
        <end position="692"/>
    </location>
</feature>
<reference evidence="4" key="1">
    <citation type="journal article" date="2023" name="Mol. Phylogenet. Evol.">
        <title>Genome-scale phylogeny and comparative genomics of the fungal order Sordariales.</title>
        <authorList>
            <person name="Hensen N."/>
            <person name="Bonometti L."/>
            <person name="Westerberg I."/>
            <person name="Brannstrom I.O."/>
            <person name="Guillou S."/>
            <person name="Cros-Aarteil S."/>
            <person name="Calhoun S."/>
            <person name="Haridas S."/>
            <person name="Kuo A."/>
            <person name="Mondo S."/>
            <person name="Pangilinan J."/>
            <person name="Riley R."/>
            <person name="LaButti K."/>
            <person name="Andreopoulos B."/>
            <person name="Lipzen A."/>
            <person name="Chen C."/>
            <person name="Yan M."/>
            <person name="Daum C."/>
            <person name="Ng V."/>
            <person name="Clum A."/>
            <person name="Steindorff A."/>
            <person name="Ohm R.A."/>
            <person name="Martin F."/>
            <person name="Silar P."/>
            <person name="Natvig D.O."/>
            <person name="Lalanne C."/>
            <person name="Gautier V."/>
            <person name="Ament-Velasquez S.L."/>
            <person name="Kruys A."/>
            <person name="Hutchinson M.I."/>
            <person name="Powell A.J."/>
            <person name="Barry K."/>
            <person name="Miller A.N."/>
            <person name="Grigoriev I.V."/>
            <person name="Debuchy R."/>
            <person name="Gladieux P."/>
            <person name="Hiltunen Thoren M."/>
            <person name="Johannesson H."/>
        </authorList>
    </citation>
    <scope>NUCLEOTIDE SEQUENCE</scope>
    <source>
        <strain evidence="4">CBS 508.74</strain>
    </source>
</reference>
<dbReference type="InterPro" id="IPR014756">
    <property type="entry name" value="Ig_E-set"/>
</dbReference>
<dbReference type="Proteomes" id="UP001302812">
    <property type="component" value="Unassembled WGS sequence"/>
</dbReference>
<dbReference type="GO" id="GO:0005886">
    <property type="term" value="C:plasma membrane"/>
    <property type="evidence" value="ECO:0007669"/>
    <property type="project" value="TreeGrafter"/>
</dbReference>
<dbReference type="Pfam" id="PF02752">
    <property type="entry name" value="Arrestin_C"/>
    <property type="match status" value="1"/>
</dbReference>
<evidence type="ECO:0000259" key="3">
    <source>
        <dbReference type="SMART" id="SM01017"/>
    </source>
</evidence>
<dbReference type="GO" id="GO:0031625">
    <property type="term" value="F:ubiquitin protein ligase binding"/>
    <property type="evidence" value="ECO:0007669"/>
    <property type="project" value="TreeGrafter"/>
</dbReference>
<dbReference type="Gene3D" id="2.60.40.640">
    <property type="match status" value="1"/>
</dbReference>
<accession>A0AAN6TKV6</accession>
<evidence type="ECO:0000313" key="4">
    <source>
        <dbReference type="EMBL" id="KAK4116369.1"/>
    </source>
</evidence>
<feature type="compositionally biased region" description="Pro residues" evidence="2">
    <location>
        <begin position="631"/>
        <end position="648"/>
    </location>
</feature>
<dbReference type="PANTHER" id="PTHR11188">
    <property type="entry name" value="ARRESTIN DOMAIN CONTAINING PROTEIN"/>
    <property type="match status" value="1"/>
</dbReference>
<dbReference type="RefSeq" id="XP_064673939.1">
    <property type="nucleotide sequence ID" value="XM_064808984.1"/>
</dbReference>
<dbReference type="EMBL" id="MU853333">
    <property type="protein sequence ID" value="KAK4116369.1"/>
    <property type="molecule type" value="Genomic_DNA"/>
</dbReference>
<dbReference type="GO" id="GO:0070086">
    <property type="term" value="P:ubiquitin-dependent endocytosis"/>
    <property type="evidence" value="ECO:0007669"/>
    <property type="project" value="TreeGrafter"/>
</dbReference>
<evidence type="ECO:0000256" key="2">
    <source>
        <dbReference type="SAM" id="MobiDB-lite"/>
    </source>
</evidence>
<feature type="region of interest" description="Disordered" evidence="2">
    <location>
        <begin position="842"/>
        <end position="868"/>
    </location>
</feature>
<comment type="caution">
    <text evidence="4">The sequence shown here is derived from an EMBL/GenBank/DDBJ whole genome shotgun (WGS) entry which is preliminary data.</text>
</comment>
<gene>
    <name evidence="4" type="ORF">N656DRAFT_241768</name>
</gene>
<feature type="region of interest" description="Disordered" evidence="2">
    <location>
        <begin position="561"/>
        <end position="820"/>
    </location>
</feature>
<feature type="compositionally biased region" description="Basic and acidic residues" evidence="2">
    <location>
        <begin position="579"/>
        <end position="593"/>
    </location>
</feature>
<feature type="compositionally biased region" description="Basic and acidic residues" evidence="2">
    <location>
        <begin position="655"/>
        <end position="666"/>
    </location>
</feature>
<feature type="region of interest" description="Disordered" evidence="2">
    <location>
        <begin position="393"/>
        <end position="412"/>
    </location>
</feature>
<organism evidence="4 5">
    <name type="scientific">Canariomyces notabilis</name>
    <dbReference type="NCBI Taxonomy" id="2074819"/>
    <lineage>
        <taxon>Eukaryota</taxon>
        <taxon>Fungi</taxon>
        <taxon>Dikarya</taxon>
        <taxon>Ascomycota</taxon>
        <taxon>Pezizomycotina</taxon>
        <taxon>Sordariomycetes</taxon>
        <taxon>Sordariomycetidae</taxon>
        <taxon>Sordariales</taxon>
        <taxon>Chaetomiaceae</taxon>
        <taxon>Canariomyces</taxon>
    </lineage>
</organism>
<feature type="compositionally biased region" description="Polar residues" evidence="2">
    <location>
        <begin position="262"/>
        <end position="272"/>
    </location>
</feature>
<comment type="similarity">
    <text evidence="1">Belongs to the arrestin family. PalF/RIM8 subfamily.</text>
</comment>
<feature type="compositionally biased region" description="Low complexity" evidence="2">
    <location>
        <begin position="723"/>
        <end position="733"/>
    </location>
</feature>
<dbReference type="InterPro" id="IPR014752">
    <property type="entry name" value="Arrestin-like_C"/>
</dbReference>
<dbReference type="AlphaFoldDB" id="A0AAN6TKV6"/>
<evidence type="ECO:0000313" key="5">
    <source>
        <dbReference type="Proteomes" id="UP001302812"/>
    </source>
</evidence>
<keyword evidence="5" id="KW-1185">Reference proteome</keyword>
<dbReference type="Pfam" id="PF00339">
    <property type="entry name" value="Arrestin_N"/>
    <property type="match status" value="1"/>
</dbReference>
<feature type="compositionally biased region" description="Basic and acidic residues" evidence="2">
    <location>
        <begin position="747"/>
        <end position="760"/>
    </location>
</feature>
<evidence type="ECO:0000256" key="1">
    <source>
        <dbReference type="ARBA" id="ARBA00037950"/>
    </source>
</evidence>
<feature type="compositionally biased region" description="Basic and acidic residues" evidence="2">
    <location>
        <begin position="402"/>
        <end position="412"/>
    </location>
</feature>
<dbReference type="InterPro" id="IPR011021">
    <property type="entry name" value="Arrestin-like_N"/>
</dbReference>
<feature type="compositionally biased region" description="Polar residues" evidence="2">
    <location>
        <begin position="618"/>
        <end position="630"/>
    </location>
</feature>
<reference evidence="4" key="2">
    <citation type="submission" date="2023-05" db="EMBL/GenBank/DDBJ databases">
        <authorList>
            <consortium name="Lawrence Berkeley National Laboratory"/>
            <person name="Steindorff A."/>
            <person name="Hensen N."/>
            <person name="Bonometti L."/>
            <person name="Westerberg I."/>
            <person name="Brannstrom I.O."/>
            <person name="Guillou S."/>
            <person name="Cros-Aarteil S."/>
            <person name="Calhoun S."/>
            <person name="Haridas S."/>
            <person name="Kuo A."/>
            <person name="Mondo S."/>
            <person name="Pangilinan J."/>
            <person name="Riley R."/>
            <person name="Labutti K."/>
            <person name="Andreopoulos B."/>
            <person name="Lipzen A."/>
            <person name="Chen C."/>
            <person name="Yanf M."/>
            <person name="Daum C."/>
            <person name="Ng V."/>
            <person name="Clum A."/>
            <person name="Ohm R."/>
            <person name="Martin F."/>
            <person name="Silar P."/>
            <person name="Natvig D."/>
            <person name="Lalanne C."/>
            <person name="Gautier V."/>
            <person name="Ament-Velasquez S.L."/>
            <person name="Kruys A."/>
            <person name="Hutchinson M.I."/>
            <person name="Powell A.J."/>
            <person name="Barry K."/>
            <person name="Miller A.N."/>
            <person name="Grigoriev I.V."/>
            <person name="Debuchy R."/>
            <person name="Gladieux P."/>
            <person name="Thoren M.H."/>
            <person name="Johannesson H."/>
        </authorList>
    </citation>
    <scope>NUCLEOTIDE SEQUENCE</scope>
    <source>
        <strain evidence="4">CBS 508.74</strain>
    </source>
</reference>
<dbReference type="PANTHER" id="PTHR11188:SF161">
    <property type="entry name" value="PH-RESPONSE REGULATOR PROTEIN PALF_RIM8"/>
    <property type="match status" value="1"/>
</dbReference>
<sequence>MGQSNQSPDNRAAAAAAASAPASPVEGPSSSSRSSFFSRFSLLRSRARNIADFHIRPAEPHRNYGAGDHVKGAVILTIVKPVRITHLVVSLHGYMRVYKGPNVPANEPIVDPAEVPAIPILSSRQKSHPSGYVKLFQDEQALSADGRLEPGRYEFNFDLLFPTHGLPSSIDFERGTISYVITATLTRPTSMGTKVPPKTSCERKISLIEKVDVGPLAPPRPRTIYLEPVSKRPKKKKQPGVSAEKVLAAPDTAEPASDMDSTRANENSTEGSLSVIGEDRHEEAAGSNSRNLAQCDVRSVSSDSAVSRSTDRSKCGDNSHPVTSPTAVSGGKAISAVKERTITATVELQKGGCLPGDTVPIKISVQHIKRIKSLHGVIVTLYRLGRIDSSPWLPSKELPSSNDRKGGKEEYYPKSKTGLGGLSLSAAGSCSVFRKDLSQSLAPLIIDPATLTATLTTSVRVPEDVFPTIKGVPYEMITFKYHVEVIVDLGGKLANQIQAGKSSGARVNTVSGPLGLTGTAFDGAASLTSWGTSIIDTDRLRRQKGVISVMFEVVVGTTDSNRLRGKAPFKPTPSVHTVPVRERDLYDGDRGEKQPWPAPAENDPYAPADYPHDYGPSPASQPTYSALWNSPSPPPPSAPVPYYIPPPEVPDESTLTEKERIRRAEQRLLPSQPPEIPTSVVAGPSGAHHPPAADVPIADENIYDAEDDAAQPPPPPPPPLLLPPDAADTPSAPTLEDLSQGTAHYHHPTEDKQELERQRLLAEASAPPEFPEDCDPGPSSAAPLAVRVPSAAAAAEEFEPSAPVLSEEEGGGEGDRSAAAAERVYAAEDYTYTYSYGPHLASASDEAEAGGGGVGVEAGSEPLPRYER</sequence>
<feature type="region of interest" description="Disordered" evidence="2">
    <location>
        <begin position="1"/>
        <end position="34"/>
    </location>
</feature>
<feature type="compositionally biased region" description="Low complexity" evidence="2">
    <location>
        <begin position="11"/>
        <end position="34"/>
    </location>
</feature>
<feature type="compositionally biased region" description="Pro residues" evidence="2">
    <location>
        <begin position="711"/>
        <end position="722"/>
    </location>
</feature>
<feature type="compositionally biased region" description="Low complexity" evidence="2">
    <location>
        <begin position="778"/>
        <end position="804"/>
    </location>
</feature>
<dbReference type="SUPFAM" id="SSF81296">
    <property type="entry name" value="E set domains"/>
    <property type="match status" value="1"/>
</dbReference>
<name>A0AAN6TKV6_9PEZI</name>
<dbReference type="GO" id="GO:0005829">
    <property type="term" value="C:cytosol"/>
    <property type="evidence" value="ECO:0007669"/>
    <property type="project" value="TreeGrafter"/>
</dbReference>
<feature type="compositionally biased region" description="Low complexity" evidence="2">
    <location>
        <begin position="296"/>
        <end position="308"/>
    </location>
</feature>